<comment type="caution">
    <text evidence="8">Lacks conserved residue(s) required for the propagation of feature annotation.</text>
</comment>
<dbReference type="InterPro" id="IPR010074">
    <property type="entry name" value="PRibForGlyAmidine_synth_PurL"/>
</dbReference>
<evidence type="ECO:0000256" key="3">
    <source>
        <dbReference type="ARBA" id="ARBA00022723"/>
    </source>
</evidence>
<dbReference type="SUPFAM" id="SSF55326">
    <property type="entry name" value="PurM N-terminal domain-like"/>
    <property type="match status" value="2"/>
</dbReference>
<comment type="similarity">
    <text evidence="8">Belongs to the FGAMS family.</text>
</comment>
<feature type="binding site" evidence="8">
    <location>
        <position position="310"/>
    </location>
    <ligand>
        <name>Mg(2+)</name>
        <dbReference type="ChEBI" id="CHEBI:18420"/>
        <label>2</label>
    </ligand>
</feature>
<protein>
    <recommendedName>
        <fullName evidence="8">Phosphoribosylformylglycinamidine synthase subunit PurL</fullName>
        <shortName evidence="8">FGAM synthase</shortName>
        <ecNumber evidence="8">6.3.5.3</ecNumber>
    </recommendedName>
    <alternativeName>
        <fullName evidence="8">Formylglycinamide ribonucleotide amidotransferase subunit II</fullName>
        <shortName evidence="8">FGAR amidotransferase II</shortName>
        <shortName evidence="8">FGAR-AT II</shortName>
    </alternativeName>
    <alternativeName>
        <fullName evidence="8">Glutamine amidotransferase PurL</fullName>
    </alternativeName>
    <alternativeName>
        <fullName evidence="8">Phosphoribosylformylglycinamidine synthase subunit II</fullName>
    </alternativeName>
</protein>
<dbReference type="InterPro" id="IPR041609">
    <property type="entry name" value="PurL_linker"/>
</dbReference>
<feature type="binding site" evidence="8">
    <location>
        <position position="739"/>
    </location>
    <ligand>
        <name>substrate</name>
    </ligand>
</feature>
<dbReference type="GO" id="GO:0006189">
    <property type="term" value="P:'de novo' IMP biosynthetic process"/>
    <property type="evidence" value="ECO:0007669"/>
    <property type="project" value="UniProtKB-UniRule"/>
</dbReference>
<evidence type="ECO:0000256" key="6">
    <source>
        <dbReference type="ARBA" id="ARBA00022840"/>
    </source>
</evidence>
<feature type="domain" description="PurM-like N-terminal" evidence="9">
    <location>
        <begin position="268"/>
        <end position="393"/>
    </location>
</feature>
<dbReference type="AlphaFoldDB" id="A0A7C0VBR4"/>
<evidence type="ECO:0000256" key="4">
    <source>
        <dbReference type="ARBA" id="ARBA00022741"/>
    </source>
</evidence>
<proteinExistence type="inferred from homology"/>
<keyword evidence="1 8" id="KW-0963">Cytoplasm</keyword>
<dbReference type="InterPro" id="IPR036676">
    <property type="entry name" value="PurM-like_C_sf"/>
</dbReference>
<feature type="binding site" evidence="8">
    <location>
        <position position="309"/>
    </location>
    <ligand>
        <name>substrate</name>
    </ligand>
</feature>
<dbReference type="GO" id="GO:0005524">
    <property type="term" value="F:ATP binding"/>
    <property type="evidence" value="ECO:0007669"/>
    <property type="project" value="UniProtKB-UniRule"/>
</dbReference>
<feature type="binding site" evidence="8">
    <location>
        <position position="286"/>
    </location>
    <ligand>
        <name>Mg(2+)</name>
        <dbReference type="ChEBI" id="CHEBI:18420"/>
        <label>1</label>
    </ligand>
</feature>
<keyword evidence="3 8" id="KW-0479">Metal-binding</keyword>
<dbReference type="InterPro" id="IPR036604">
    <property type="entry name" value="PurS-like_sf"/>
</dbReference>
<dbReference type="Gene3D" id="3.30.1330.10">
    <property type="entry name" value="PurM-like, N-terminal domain"/>
    <property type="match status" value="2"/>
</dbReference>
<dbReference type="InterPro" id="IPR010918">
    <property type="entry name" value="PurM-like_C_dom"/>
</dbReference>
<comment type="catalytic activity">
    <reaction evidence="8">
        <text>N(2)-formyl-N(1)-(5-phospho-beta-D-ribosyl)glycinamide + L-glutamine + ATP + H2O = 2-formamido-N(1)-(5-O-phospho-beta-D-ribosyl)acetamidine + L-glutamate + ADP + phosphate + H(+)</text>
        <dbReference type="Rhea" id="RHEA:17129"/>
        <dbReference type="ChEBI" id="CHEBI:15377"/>
        <dbReference type="ChEBI" id="CHEBI:15378"/>
        <dbReference type="ChEBI" id="CHEBI:29985"/>
        <dbReference type="ChEBI" id="CHEBI:30616"/>
        <dbReference type="ChEBI" id="CHEBI:43474"/>
        <dbReference type="ChEBI" id="CHEBI:58359"/>
        <dbReference type="ChEBI" id="CHEBI:147286"/>
        <dbReference type="ChEBI" id="CHEBI:147287"/>
        <dbReference type="ChEBI" id="CHEBI:456216"/>
        <dbReference type="EC" id="6.3.5.3"/>
    </reaction>
</comment>
<dbReference type="HAMAP" id="MF_00420">
    <property type="entry name" value="PurL_2"/>
    <property type="match status" value="1"/>
</dbReference>
<comment type="pathway">
    <text evidence="8">Purine metabolism; IMP biosynthesis via de novo pathway; 5-amino-1-(5-phospho-D-ribosyl)imidazole from N(2)-formyl-N(1)-(5-phospho-D-ribosyl)glycinamide: step 1/2.</text>
</comment>
<feature type="binding site" evidence="8">
    <location>
        <position position="471"/>
    </location>
    <ligand>
        <name>Mg(2+)</name>
        <dbReference type="ChEBI" id="CHEBI:18420"/>
        <label>2</label>
    </ligand>
</feature>
<name>A0A7C0VBR4_UNCW3</name>
<dbReference type="Pfam" id="PF00586">
    <property type="entry name" value="AIRS"/>
    <property type="match status" value="2"/>
</dbReference>
<evidence type="ECO:0000256" key="1">
    <source>
        <dbReference type="ARBA" id="ARBA00022490"/>
    </source>
</evidence>
<dbReference type="Gene3D" id="3.90.650.10">
    <property type="entry name" value="PurM-like C-terminal domain"/>
    <property type="match status" value="2"/>
</dbReference>
<feature type="domain" description="PurM-like C-terminal" evidence="10">
    <location>
        <begin position="780"/>
        <end position="916"/>
    </location>
</feature>
<dbReference type="Gene3D" id="3.30.1280.10">
    <property type="entry name" value="Phosphoribosylformylglycinamidine synthase subunit PurS"/>
    <property type="match status" value="1"/>
</dbReference>
<dbReference type="EMBL" id="DQWE01000408">
    <property type="protein sequence ID" value="HDI83876.1"/>
    <property type="molecule type" value="Genomic_DNA"/>
</dbReference>
<keyword evidence="2 8" id="KW-0436">Ligase</keyword>
<dbReference type="UniPathway" id="UPA00074">
    <property type="reaction ID" value="UER00128"/>
</dbReference>
<feature type="domain" description="PurM-like N-terminal" evidence="9">
    <location>
        <begin position="641"/>
        <end position="764"/>
    </location>
</feature>
<organism evidence="12">
    <name type="scientific">candidate division WOR-3 bacterium</name>
    <dbReference type="NCBI Taxonomy" id="2052148"/>
    <lineage>
        <taxon>Bacteria</taxon>
        <taxon>Bacteria division WOR-3</taxon>
    </lineage>
</organism>
<evidence type="ECO:0000313" key="12">
    <source>
        <dbReference type="EMBL" id="HDI83876.1"/>
    </source>
</evidence>
<feature type="binding site" evidence="8">
    <location>
        <position position="699"/>
    </location>
    <ligand>
        <name>ATP</name>
        <dbReference type="ChEBI" id="CHEBI:30616"/>
    </ligand>
</feature>
<feature type="active site" description="Proton acceptor" evidence="8">
    <location>
        <position position="288"/>
    </location>
</feature>
<feature type="binding site" evidence="8">
    <location>
        <begin position="513"/>
        <end position="515"/>
    </location>
    <ligand>
        <name>substrate</name>
    </ligand>
</feature>
<dbReference type="PANTHER" id="PTHR43555">
    <property type="entry name" value="PHOSPHORIBOSYLFORMYLGLYCINAMIDINE SYNTHASE SUBUNIT PURL"/>
    <property type="match status" value="1"/>
</dbReference>
<gene>
    <name evidence="8 12" type="primary">purL</name>
    <name evidence="12" type="ORF">ENF18_08825</name>
</gene>
<comment type="caution">
    <text evidence="12">The sequence shown here is derived from an EMBL/GenBank/DDBJ whole genome shotgun (WGS) entry which is preliminary data.</text>
</comment>
<feature type="domain" description="PurM-like C-terminal" evidence="10">
    <location>
        <begin position="403"/>
        <end position="557"/>
    </location>
</feature>
<feature type="binding site" evidence="8">
    <location>
        <position position="443"/>
    </location>
    <ligand>
        <name>substrate</name>
    </ligand>
</feature>
<dbReference type="SUPFAM" id="SSF56042">
    <property type="entry name" value="PurM C-terminal domain-like"/>
    <property type="match status" value="2"/>
</dbReference>
<dbReference type="InterPro" id="IPR036921">
    <property type="entry name" value="PurM-like_N_sf"/>
</dbReference>
<reference evidence="12" key="1">
    <citation type="journal article" date="2020" name="mSystems">
        <title>Genome- and Community-Level Interaction Insights into Carbon Utilization and Element Cycling Functions of Hydrothermarchaeota in Hydrothermal Sediment.</title>
        <authorList>
            <person name="Zhou Z."/>
            <person name="Liu Y."/>
            <person name="Xu W."/>
            <person name="Pan J."/>
            <person name="Luo Z.H."/>
            <person name="Li M."/>
        </authorList>
    </citation>
    <scope>NUCLEOTIDE SEQUENCE [LARGE SCALE GENOMIC DNA]</scope>
    <source>
        <strain evidence="12">HyVt-102</strain>
    </source>
</reference>
<keyword evidence="5 8" id="KW-0658">Purine biosynthesis</keyword>
<evidence type="ECO:0000256" key="8">
    <source>
        <dbReference type="HAMAP-Rule" id="MF_00420"/>
    </source>
</evidence>
<sequence length="940" mass="104700">MDTKCKGLWMIGIIKVGTRRGFRDVRGEGIREDAKLFNIDTGRVDFFDVYFIKGDLSQEELERIALSIVSDPVVNTVDTSPDFSDGFLISYRPGVFDSVGETIKEITSILKIPVENARSGRFIKVEKTLDDKQRNIFLNRVVMNPVVEQVIDSPDEVFIEPHEYKFRLINVPIINADDERLMEISREGVLSLNLDEMRRIQEYFRGIGREPTDCELETIAQTWSEHCYHKTFKSTITHNGNNMGTLFSYIKRATEEIDAPWTLLTFIDNAGAIAFDDKYAVTFKVETHNHPSAIEPYGGAGTGIGGVIRDTLGTGKGAKPVANTDVFCFANPEMRLEDVPSGVLHPRRVVRGVVSGVRDYGNRMGIPTVNGAVCFSDDFLHNPLVFAGSIGVIPREQLKKGVKPGYKIVLVGGKTGRDGIHGATFSSMELTEESLDVSISAVQIGNPIEEKKMLDCIIKARDMGLIQSITDCGAGGLSSAVGEMGKDTGARVYLERVPLKYSGLSYTEIWISESQERMVIAVKEEDLERLLEVFREEDVEANVIGEFTNDKKLVLYYDGNVVCDIDMDFLHNGVPLSEREITILDRMEDIDIPEPDNMNDVFMGVIRMPDVASKEWIVRQYDHEVQGGSVLKPFMGSLPSDGAIIRPVLESERAVVISNGINPHYGKIDPYRMAASVIEEALRNLVSCGGRLENTAILDNFAFGDTDDPVILGDLFLSVKACYEYAKIYGVPYISGKDSLHNKYRMGDGFRSIPPTLLISAIGVIEDYRLGMTSEFKIQGNPVYLIGDTKKELGGSQYFLYRGIRERGIVPEVDKVLSPRVLRAVADGVRKGFFKAVHDVSQGGIGAAISEMCFHMGGEFSFETDMRPDYFLFSESNTRFIVEVDMEKENEFLESFKGIYLQRIGVVGGNGRLIIDVNGERVIDLDMDHVYTAFSGGIKW</sequence>
<feature type="binding site" evidence="8">
    <location>
        <position position="284"/>
    </location>
    <ligand>
        <name>ATP</name>
        <dbReference type="ChEBI" id="CHEBI:30616"/>
    </ligand>
</feature>
<dbReference type="CDD" id="cd02203">
    <property type="entry name" value="PurL_repeat1"/>
    <property type="match status" value="1"/>
</dbReference>
<dbReference type="EC" id="6.3.5.3" evidence="8"/>
<evidence type="ECO:0000256" key="5">
    <source>
        <dbReference type="ARBA" id="ARBA00022755"/>
    </source>
</evidence>
<dbReference type="Pfam" id="PF18072">
    <property type="entry name" value="FGAR-AT_linker"/>
    <property type="match status" value="1"/>
</dbReference>
<dbReference type="NCBIfam" id="TIGR01736">
    <property type="entry name" value="FGAM_synth_II"/>
    <property type="match status" value="1"/>
</dbReference>
<dbReference type="CDD" id="cd02204">
    <property type="entry name" value="PurL_repeat2"/>
    <property type="match status" value="1"/>
</dbReference>
<accession>A0A7C0VBR4</accession>
<feature type="binding site" evidence="8">
    <location>
        <position position="736"/>
    </location>
    <ligand>
        <name>ATP</name>
        <dbReference type="ChEBI" id="CHEBI:30616"/>
    </ligand>
</feature>
<feature type="domain" description="Phosphoribosylformylglycinamidine synthase linker" evidence="11">
    <location>
        <begin position="181"/>
        <end position="230"/>
    </location>
</feature>
<keyword evidence="6 8" id="KW-0067">ATP-binding</keyword>
<dbReference type="GO" id="GO:0004642">
    <property type="term" value="F:phosphoribosylformylglycinamidine synthase activity"/>
    <property type="evidence" value="ECO:0007669"/>
    <property type="project" value="UniProtKB-UniRule"/>
</dbReference>
<evidence type="ECO:0000259" key="11">
    <source>
        <dbReference type="Pfam" id="PF18072"/>
    </source>
</evidence>
<dbReference type="PANTHER" id="PTHR43555:SF1">
    <property type="entry name" value="PHOSPHORIBOSYLFORMYLGLYCINAMIDINE SYNTHASE SUBUNIT PURL"/>
    <property type="match status" value="1"/>
</dbReference>
<dbReference type="Pfam" id="PF02769">
    <property type="entry name" value="AIRS_C"/>
    <property type="match status" value="2"/>
</dbReference>
<dbReference type="Proteomes" id="UP000885847">
    <property type="component" value="Unassembled WGS sequence"/>
</dbReference>
<comment type="function">
    <text evidence="8">Part of the phosphoribosylformylglycinamidine synthase complex involved in the purines biosynthetic pathway. Catalyzes the ATP-dependent conversion of formylglycinamide ribonucleotide (FGAR) and glutamine to yield formylglycinamidine ribonucleotide (FGAM) and glutamate. The FGAM synthase complex is composed of three subunits. PurQ produces an ammonia molecule by converting glutamine to glutamate. PurL transfers the ammonia molecule to FGAR to form FGAM in an ATP-dependent manner. PurS interacts with PurQ and PurL and is thought to assist in the transfer of the ammonia molecule from PurQ to PurL.</text>
</comment>
<feature type="active site" evidence="8">
    <location>
        <position position="226"/>
    </location>
</feature>
<evidence type="ECO:0000256" key="7">
    <source>
        <dbReference type="ARBA" id="ARBA00022842"/>
    </source>
</evidence>
<evidence type="ECO:0000256" key="2">
    <source>
        <dbReference type="ARBA" id="ARBA00022598"/>
    </source>
</evidence>
<comment type="subcellular location">
    <subcellularLocation>
        <location evidence="8">Cytoplasm</location>
    </subcellularLocation>
</comment>
<keyword evidence="4 8" id="KW-0547">Nucleotide-binding</keyword>
<keyword evidence="7 8" id="KW-0460">Magnesium</keyword>
<evidence type="ECO:0000259" key="10">
    <source>
        <dbReference type="Pfam" id="PF02769"/>
    </source>
</evidence>
<evidence type="ECO:0000259" key="9">
    <source>
        <dbReference type="Pfam" id="PF00586"/>
    </source>
</evidence>
<comment type="subunit">
    <text evidence="8">Monomer. Part of the FGAM synthase complex composed of 1 PurL, 1 PurQ and 2 PurS subunits.</text>
</comment>
<dbReference type="InterPro" id="IPR016188">
    <property type="entry name" value="PurM-like_N"/>
</dbReference>
<dbReference type="Gene3D" id="1.10.8.750">
    <property type="entry name" value="Phosphoribosylformylglycinamidine synthase, linker domain"/>
    <property type="match status" value="1"/>
</dbReference>
<dbReference type="GO" id="GO:0005737">
    <property type="term" value="C:cytoplasm"/>
    <property type="evidence" value="ECO:0007669"/>
    <property type="project" value="UniProtKB-SubCell"/>
</dbReference>
<dbReference type="GO" id="GO:0000287">
    <property type="term" value="F:magnesium ion binding"/>
    <property type="evidence" value="ECO:0007669"/>
    <property type="project" value="UniProtKB-UniRule"/>
</dbReference>